<dbReference type="GO" id="GO:0004713">
    <property type="term" value="F:protein tyrosine kinase activity"/>
    <property type="evidence" value="ECO:0007669"/>
    <property type="project" value="UniProtKB-KW"/>
</dbReference>
<accession>A0A914D8N9</accession>
<keyword evidence="4 11" id="KW-0547">Nucleotide-binding</keyword>
<reference evidence="14" key="1">
    <citation type="submission" date="2022-11" db="UniProtKB">
        <authorList>
            <consortium name="WormBaseParasite"/>
        </authorList>
    </citation>
    <scope>IDENTIFICATION</scope>
</reference>
<keyword evidence="2" id="KW-0597">Phosphoprotein</keyword>
<keyword evidence="7" id="KW-0829">Tyrosine-protein kinase</keyword>
<dbReference type="InterPro" id="IPR000719">
    <property type="entry name" value="Prot_kinase_dom"/>
</dbReference>
<dbReference type="GO" id="GO:0006950">
    <property type="term" value="P:response to stress"/>
    <property type="evidence" value="ECO:0007669"/>
    <property type="project" value="UniProtKB-ARBA"/>
</dbReference>
<dbReference type="WBParaSite" id="ACRNAN_scaffold20919.g26637.t1">
    <property type="protein sequence ID" value="ACRNAN_scaffold20919.g26637.t1"/>
    <property type="gene ID" value="ACRNAN_scaffold20919.g26637"/>
</dbReference>
<evidence type="ECO:0000256" key="9">
    <source>
        <dbReference type="ARBA" id="ARBA00049299"/>
    </source>
</evidence>
<dbReference type="PANTHER" id="PTHR47238">
    <property type="entry name" value="MITOGEN-ACTIVATED PROTEIN KINASE KINASE 5"/>
    <property type="match status" value="1"/>
</dbReference>
<evidence type="ECO:0000256" key="1">
    <source>
        <dbReference type="ARBA" id="ARBA00022527"/>
    </source>
</evidence>
<dbReference type="Gene3D" id="3.30.200.20">
    <property type="entry name" value="Phosphorylase Kinase, domain 1"/>
    <property type="match status" value="1"/>
</dbReference>
<organism evidence="13 14">
    <name type="scientific">Acrobeloides nanus</name>
    <dbReference type="NCBI Taxonomy" id="290746"/>
    <lineage>
        <taxon>Eukaryota</taxon>
        <taxon>Metazoa</taxon>
        <taxon>Ecdysozoa</taxon>
        <taxon>Nematoda</taxon>
        <taxon>Chromadorea</taxon>
        <taxon>Rhabditida</taxon>
        <taxon>Tylenchina</taxon>
        <taxon>Cephalobomorpha</taxon>
        <taxon>Cephaloboidea</taxon>
        <taxon>Cephalobidae</taxon>
        <taxon>Acrobeloides</taxon>
    </lineage>
</organism>
<comment type="catalytic activity">
    <reaction evidence="10">
        <text>L-tyrosyl-[protein] + ATP = O-phospho-L-tyrosyl-[protein] + ADP + H(+)</text>
        <dbReference type="Rhea" id="RHEA:10596"/>
        <dbReference type="Rhea" id="RHEA-COMP:10136"/>
        <dbReference type="Rhea" id="RHEA-COMP:20101"/>
        <dbReference type="ChEBI" id="CHEBI:15378"/>
        <dbReference type="ChEBI" id="CHEBI:30616"/>
        <dbReference type="ChEBI" id="CHEBI:46858"/>
        <dbReference type="ChEBI" id="CHEBI:61978"/>
        <dbReference type="ChEBI" id="CHEBI:456216"/>
        <dbReference type="EC" id="2.7.12.2"/>
    </reaction>
</comment>
<comment type="catalytic activity">
    <reaction evidence="9">
        <text>L-threonyl-[protein] + ATP = O-phospho-L-threonyl-[protein] + ADP + H(+)</text>
        <dbReference type="Rhea" id="RHEA:46608"/>
        <dbReference type="Rhea" id="RHEA-COMP:11060"/>
        <dbReference type="Rhea" id="RHEA-COMP:11605"/>
        <dbReference type="ChEBI" id="CHEBI:15378"/>
        <dbReference type="ChEBI" id="CHEBI:30013"/>
        <dbReference type="ChEBI" id="CHEBI:30616"/>
        <dbReference type="ChEBI" id="CHEBI:61977"/>
        <dbReference type="ChEBI" id="CHEBI:456216"/>
        <dbReference type="EC" id="2.7.12.2"/>
    </reaction>
</comment>
<evidence type="ECO:0000256" key="3">
    <source>
        <dbReference type="ARBA" id="ARBA00022679"/>
    </source>
</evidence>
<evidence type="ECO:0000256" key="5">
    <source>
        <dbReference type="ARBA" id="ARBA00022777"/>
    </source>
</evidence>
<protein>
    <submittedName>
        <fullName evidence="14">Protein kinase domain-containing protein</fullName>
    </submittedName>
</protein>
<feature type="binding site" evidence="11">
    <location>
        <position position="28"/>
    </location>
    <ligand>
        <name>ATP</name>
        <dbReference type="ChEBI" id="CHEBI:30616"/>
    </ligand>
</feature>
<evidence type="ECO:0000256" key="4">
    <source>
        <dbReference type="ARBA" id="ARBA00022741"/>
    </source>
</evidence>
<dbReference type="PROSITE" id="PS50011">
    <property type="entry name" value="PROTEIN_KINASE_DOM"/>
    <property type="match status" value="1"/>
</dbReference>
<dbReference type="SUPFAM" id="SSF56112">
    <property type="entry name" value="Protein kinase-like (PK-like)"/>
    <property type="match status" value="1"/>
</dbReference>
<dbReference type="GO" id="GO:0005524">
    <property type="term" value="F:ATP binding"/>
    <property type="evidence" value="ECO:0007669"/>
    <property type="project" value="UniProtKB-UniRule"/>
</dbReference>
<evidence type="ECO:0000256" key="7">
    <source>
        <dbReference type="ARBA" id="ARBA00023137"/>
    </source>
</evidence>
<evidence type="ECO:0000256" key="6">
    <source>
        <dbReference type="ARBA" id="ARBA00022840"/>
    </source>
</evidence>
<dbReference type="PANTHER" id="PTHR47238:SF2">
    <property type="entry name" value="DUAL SPECIFICITY MITOGEN-ACTIVATED PROTEIN KINASE KINASE HEMIPTEROUS"/>
    <property type="match status" value="1"/>
</dbReference>
<evidence type="ECO:0000313" key="14">
    <source>
        <dbReference type="WBParaSite" id="ACRNAN_scaffold20919.g26637.t1"/>
    </source>
</evidence>
<dbReference type="Pfam" id="PF00069">
    <property type="entry name" value="Pkinase"/>
    <property type="match status" value="1"/>
</dbReference>
<keyword evidence="5" id="KW-0418">Kinase</keyword>
<dbReference type="FunFam" id="3.30.200.20:FF:000040">
    <property type="entry name" value="Dual specificity mitogen-activated protein kinase kinase"/>
    <property type="match status" value="1"/>
</dbReference>
<dbReference type="Proteomes" id="UP000887540">
    <property type="component" value="Unplaced"/>
</dbReference>
<comment type="catalytic activity">
    <reaction evidence="8">
        <text>L-seryl-[protein] + ATP = O-phospho-L-seryl-[protein] + ADP + H(+)</text>
        <dbReference type="Rhea" id="RHEA:17989"/>
        <dbReference type="Rhea" id="RHEA-COMP:9863"/>
        <dbReference type="Rhea" id="RHEA-COMP:11604"/>
        <dbReference type="ChEBI" id="CHEBI:15378"/>
        <dbReference type="ChEBI" id="CHEBI:29999"/>
        <dbReference type="ChEBI" id="CHEBI:30616"/>
        <dbReference type="ChEBI" id="CHEBI:83421"/>
        <dbReference type="ChEBI" id="CHEBI:456216"/>
        <dbReference type="EC" id="2.7.12.2"/>
    </reaction>
</comment>
<keyword evidence="3" id="KW-0808">Transferase</keyword>
<feature type="domain" description="Protein kinase" evidence="12">
    <location>
        <begin position="1"/>
        <end position="124"/>
    </location>
</feature>
<sequence>MKNKGSLGSGAFGFVEKVNFHGYTLAVKEMAIIDDNKIDVTKRVLMDLEVIRKSNECPYIVKCFGYILTEGKETLYICMEQMASCLEKTLKSLGCGFPEKIIGKITVNVVTGLNYLKETHVCLL</sequence>
<evidence type="ECO:0000259" key="12">
    <source>
        <dbReference type="PROSITE" id="PS50011"/>
    </source>
</evidence>
<evidence type="ECO:0000313" key="13">
    <source>
        <dbReference type="Proteomes" id="UP000887540"/>
    </source>
</evidence>
<keyword evidence="13" id="KW-1185">Reference proteome</keyword>
<keyword evidence="1" id="KW-0723">Serine/threonine-protein kinase</keyword>
<dbReference type="InterPro" id="IPR011009">
    <property type="entry name" value="Kinase-like_dom_sf"/>
</dbReference>
<name>A0A914D8N9_9BILA</name>
<dbReference type="InterPro" id="IPR052468">
    <property type="entry name" value="Dual_spec_MAPK_kinase"/>
</dbReference>
<dbReference type="AlphaFoldDB" id="A0A914D8N9"/>
<dbReference type="InterPro" id="IPR017441">
    <property type="entry name" value="Protein_kinase_ATP_BS"/>
</dbReference>
<evidence type="ECO:0000256" key="10">
    <source>
        <dbReference type="ARBA" id="ARBA00051693"/>
    </source>
</evidence>
<dbReference type="GO" id="GO:0004708">
    <property type="term" value="F:MAP kinase kinase activity"/>
    <property type="evidence" value="ECO:0007669"/>
    <property type="project" value="UniProtKB-EC"/>
</dbReference>
<evidence type="ECO:0000256" key="8">
    <source>
        <dbReference type="ARBA" id="ARBA00049014"/>
    </source>
</evidence>
<dbReference type="GO" id="GO:0004674">
    <property type="term" value="F:protein serine/threonine kinase activity"/>
    <property type="evidence" value="ECO:0007669"/>
    <property type="project" value="UniProtKB-KW"/>
</dbReference>
<keyword evidence="6 11" id="KW-0067">ATP-binding</keyword>
<proteinExistence type="predicted"/>
<evidence type="ECO:0000256" key="11">
    <source>
        <dbReference type="PROSITE-ProRule" id="PRU10141"/>
    </source>
</evidence>
<dbReference type="PROSITE" id="PS00107">
    <property type="entry name" value="PROTEIN_KINASE_ATP"/>
    <property type="match status" value="1"/>
</dbReference>
<evidence type="ECO:0000256" key="2">
    <source>
        <dbReference type="ARBA" id="ARBA00022553"/>
    </source>
</evidence>